<reference evidence="1" key="2">
    <citation type="journal article" date="2020" name="Nat. Commun.">
        <title>Large-scale genome sequencing of mycorrhizal fungi provides insights into the early evolution of symbiotic traits.</title>
        <authorList>
            <person name="Miyauchi S."/>
            <person name="Kiss E."/>
            <person name="Kuo A."/>
            <person name="Drula E."/>
            <person name="Kohler A."/>
            <person name="Sanchez-Garcia M."/>
            <person name="Morin E."/>
            <person name="Andreopoulos B."/>
            <person name="Barry K.W."/>
            <person name="Bonito G."/>
            <person name="Buee M."/>
            <person name="Carver A."/>
            <person name="Chen C."/>
            <person name="Cichocki N."/>
            <person name="Clum A."/>
            <person name="Culley D."/>
            <person name="Crous P.W."/>
            <person name="Fauchery L."/>
            <person name="Girlanda M."/>
            <person name="Hayes R.D."/>
            <person name="Keri Z."/>
            <person name="LaButti K."/>
            <person name="Lipzen A."/>
            <person name="Lombard V."/>
            <person name="Magnuson J."/>
            <person name="Maillard F."/>
            <person name="Murat C."/>
            <person name="Nolan M."/>
            <person name="Ohm R.A."/>
            <person name="Pangilinan J."/>
            <person name="Pereira M.F."/>
            <person name="Perotto S."/>
            <person name="Peter M."/>
            <person name="Pfister S."/>
            <person name="Riley R."/>
            <person name="Sitrit Y."/>
            <person name="Stielow J.B."/>
            <person name="Szollosi G."/>
            <person name="Zifcakova L."/>
            <person name="Stursova M."/>
            <person name="Spatafora J.W."/>
            <person name="Tedersoo L."/>
            <person name="Vaario L.M."/>
            <person name="Yamada A."/>
            <person name="Yan M."/>
            <person name="Wang P."/>
            <person name="Xu J."/>
            <person name="Bruns T."/>
            <person name="Baldrian P."/>
            <person name="Vilgalys R."/>
            <person name="Dunand C."/>
            <person name="Henrissat B."/>
            <person name="Grigoriev I.V."/>
            <person name="Hibbett D."/>
            <person name="Nagy L.G."/>
            <person name="Martin F.M."/>
        </authorList>
    </citation>
    <scope>NUCLEOTIDE SEQUENCE</scope>
    <source>
        <strain evidence="1">P2</strain>
    </source>
</reference>
<sequence>MGDLAYDYLTHETQVDLVPHFSDWLGQQLPPDNAWSIDNPPPGYVSERSTPDAMNPSPSFPSYFPSTPSPSPSQASTPEHQRVASPPQELSCRHANPSKSVRGKWCCDACGKNFRGRWECKRHIMNAGKQAMCLACNKKINGREDSLRRHYRNHCKRMDLGRNSGNR</sequence>
<evidence type="ECO:0000313" key="1">
    <source>
        <dbReference type="EMBL" id="KAF9647926.1"/>
    </source>
</evidence>
<keyword evidence="2" id="KW-1185">Reference proteome</keyword>
<protein>
    <submittedName>
        <fullName evidence="1">Uncharacterized protein</fullName>
    </submittedName>
</protein>
<evidence type="ECO:0000313" key="2">
    <source>
        <dbReference type="Proteomes" id="UP000886501"/>
    </source>
</evidence>
<comment type="caution">
    <text evidence="1">The sequence shown here is derived from an EMBL/GenBank/DDBJ whole genome shotgun (WGS) entry which is preliminary data.</text>
</comment>
<proteinExistence type="predicted"/>
<dbReference type="Proteomes" id="UP000886501">
    <property type="component" value="Unassembled WGS sequence"/>
</dbReference>
<organism evidence="1 2">
    <name type="scientific">Thelephora ganbajun</name>
    <name type="common">Ganba fungus</name>
    <dbReference type="NCBI Taxonomy" id="370292"/>
    <lineage>
        <taxon>Eukaryota</taxon>
        <taxon>Fungi</taxon>
        <taxon>Dikarya</taxon>
        <taxon>Basidiomycota</taxon>
        <taxon>Agaricomycotina</taxon>
        <taxon>Agaricomycetes</taxon>
        <taxon>Thelephorales</taxon>
        <taxon>Thelephoraceae</taxon>
        <taxon>Thelephora</taxon>
    </lineage>
</organism>
<gene>
    <name evidence="1" type="ORF">BDM02DRAFT_2473026</name>
</gene>
<accession>A0ACB6ZFJ4</accession>
<name>A0ACB6ZFJ4_THEGA</name>
<dbReference type="EMBL" id="MU118023">
    <property type="protein sequence ID" value="KAF9647926.1"/>
    <property type="molecule type" value="Genomic_DNA"/>
</dbReference>
<reference evidence="1" key="1">
    <citation type="submission" date="2019-10" db="EMBL/GenBank/DDBJ databases">
        <authorList>
            <consortium name="DOE Joint Genome Institute"/>
            <person name="Kuo A."/>
            <person name="Miyauchi S."/>
            <person name="Kiss E."/>
            <person name="Drula E."/>
            <person name="Kohler A."/>
            <person name="Sanchez-Garcia M."/>
            <person name="Andreopoulos B."/>
            <person name="Barry K.W."/>
            <person name="Bonito G."/>
            <person name="Buee M."/>
            <person name="Carver A."/>
            <person name="Chen C."/>
            <person name="Cichocki N."/>
            <person name="Clum A."/>
            <person name="Culley D."/>
            <person name="Crous P.W."/>
            <person name="Fauchery L."/>
            <person name="Girlanda M."/>
            <person name="Hayes R."/>
            <person name="Keri Z."/>
            <person name="Labutti K."/>
            <person name="Lipzen A."/>
            <person name="Lombard V."/>
            <person name="Magnuson J."/>
            <person name="Maillard F."/>
            <person name="Morin E."/>
            <person name="Murat C."/>
            <person name="Nolan M."/>
            <person name="Ohm R."/>
            <person name="Pangilinan J."/>
            <person name="Pereira M."/>
            <person name="Perotto S."/>
            <person name="Peter M."/>
            <person name="Riley R."/>
            <person name="Sitrit Y."/>
            <person name="Stielow B."/>
            <person name="Szollosi G."/>
            <person name="Zifcakova L."/>
            <person name="Stursova M."/>
            <person name="Spatafora J.W."/>
            <person name="Tedersoo L."/>
            <person name="Vaario L.-M."/>
            <person name="Yamada A."/>
            <person name="Yan M."/>
            <person name="Wang P."/>
            <person name="Xu J."/>
            <person name="Bruns T."/>
            <person name="Baldrian P."/>
            <person name="Vilgalys R."/>
            <person name="Henrissat B."/>
            <person name="Grigoriev I.V."/>
            <person name="Hibbett D."/>
            <person name="Nagy L.G."/>
            <person name="Martin F.M."/>
        </authorList>
    </citation>
    <scope>NUCLEOTIDE SEQUENCE</scope>
    <source>
        <strain evidence="1">P2</strain>
    </source>
</reference>